<dbReference type="EMBL" id="CADCWG010000199">
    <property type="protein sequence ID" value="CAA9565218.1"/>
    <property type="molecule type" value="Genomic_DNA"/>
</dbReference>
<reference evidence="3" key="1">
    <citation type="submission" date="2020-02" db="EMBL/GenBank/DDBJ databases">
        <authorList>
            <person name="Meier V. D."/>
        </authorList>
    </citation>
    <scope>NUCLEOTIDE SEQUENCE</scope>
    <source>
        <strain evidence="3">AVDCRST_MAG49</strain>
    </source>
</reference>
<gene>
    <name evidence="3" type="ORF">AVDCRST_MAG49-2854</name>
</gene>
<dbReference type="Pfam" id="PF05168">
    <property type="entry name" value="HEPN"/>
    <property type="match status" value="1"/>
</dbReference>
<evidence type="ECO:0000259" key="2">
    <source>
        <dbReference type="Pfam" id="PF05168"/>
    </source>
</evidence>
<evidence type="ECO:0000256" key="1">
    <source>
        <dbReference type="ARBA" id="ARBA00038248"/>
    </source>
</evidence>
<dbReference type="InterPro" id="IPR052226">
    <property type="entry name" value="UPF0332_toxin"/>
</dbReference>
<dbReference type="InterPro" id="IPR007842">
    <property type="entry name" value="HEPN_dom"/>
</dbReference>
<name>A0A6J4UZJ9_9BACT</name>
<dbReference type="PANTHER" id="PTHR36565:SF1">
    <property type="entry name" value="UPF0332 PROTEIN TM_1000"/>
    <property type="match status" value="1"/>
</dbReference>
<proteinExistence type="inferred from homology"/>
<dbReference type="Gene3D" id="1.20.120.330">
    <property type="entry name" value="Nucleotidyltransferases domain 2"/>
    <property type="match status" value="1"/>
</dbReference>
<accession>A0A6J4UZJ9</accession>
<dbReference type="AlphaFoldDB" id="A0A6J4UZJ9"/>
<evidence type="ECO:0000313" key="3">
    <source>
        <dbReference type="EMBL" id="CAA9565218.1"/>
    </source>
</evidence>
<dbReference type="PANTHER" id="PTHR36565">
    <property type="entry name" value="UPF0332 PROTEIN TM_1000"/>
    <property type="match status" value="1"/>
</dbReference>
<comment type="similarity">
    <text evidence="1">Belongs to the UPF0332 family.</text>
</comment>
<feature type="domain" description="HEPN" evidence="2">
    <location>
        <begin position="8"/>
        <end position="126"/>
    </location>
</feature>
<protein>
    <recommendedName>
        <fullName evidence="2">HEPN domain-containing protein</fullName>
    </recommendedName>
</protein>
<sequence length="128" mass="14679">MDDEITVFLAKADESLAAASSEFANGRYNSCANRCYYACFQAAIAGLLRAEIRPTGRSQQWGHDFVQAEFVRQLINRRKRYSPELRTVLQDNLRLRQVADYSTDRVTQTQARRALGRTNTFVQAIRQD</sequence>
<organism evidence="3">
    <name type="scientific">uncultured Thermomicrobiales bacterium</name>
    <dbReference type="NCBI Taxonomy" id="1645740"/>
    <lineage>
        <taxon>Bacteria</taxon>
        <taxon>Pseudomonadati</taxon>
        <taxon>Thermomicrobiota</taxon>
        <taxon>Thermomicrobia</taxon>
        <taxon>Thermomicrobiales</taxon>
        <taxon>environmental samples</taxon>
    </lineage>
</organism>